<reference evidence="2 3" key="1">
    <citation type="journal article" date="2016" name="Sci. Rep.">
        <title>Complete genome sequence and transcriptomic analysis of a novel marine strain Bacillus weihaiensis reveals the mechanism of brown algae degradation.</title>
        <authorList>
            <person name="Zhu Y."/>
            <person name="Chen P."/>
            <person name="Bao Y."/>
            <person name="Men Y."/>
            <person name="Zeng Y."/>
            <person name="Yang J."/>
            <person name="Sun J."/>
            <person name="Sun Y."/>
        </authorList>
    </citation>
    <scope>NUCLEOTIDE SEQUENCE [LARGE SCALE GENOMIC DNA]</scope>
    <source>
        <strain evidence="2 3">Alg07</strain>
    </source>
</reference>
<dbReference type="Proteomes" id="UP000181936">
    <property type="component" value="Chromosome"/>
</dbReference>
<feature type="domain" description="Methyltransferase FkbM" evidence="1">
    <location>
        <begin position="93"/>
        <end position="250"/>
    </location>
</feature>
<protein>
    <recommendedName>
        <fullName evidence="1">Methyltransferase FkbM domain-containing protein</fullName>
    </recommendedName>
</protein>
<organism evidence="2 3">
    <name type="scientific">Bacillus weihaiensis</name>
    <dbReference type="NCBI Taxonomy" id="1547283"/>
    <lineage>
        <taxon>Bacteria</taxon>
        <taxon>Bacillati</taxon>
        <taxon>Bacillota</taxon>
        <taxon>Bacilli</taxon>
        <taxon>Bacillales</taxon>
        <taxon>Bacillaceae</taxon>
        <taxon>Bacillus</taxon>
    </lineage>
</organism>
<evidence type="ECO:0000259" key="1">
    <source>
        <dbReference type="Pfam" id="PF05050"/>
    </source>
</evidence>
<dbReference type="NCBIfam" id="TIGR01444">
    <property type="entry name" value="fkbM_fam"/>
    <property type="match status" value="1"/>
</dbReference>
<dbReference type="InterPro" id="IPR006342">
    <property type="entry name" value="FkbM_mtfrase"/>
</dbReference>
<keyword evidence="3" id="KW-1185">Reference proteome</keyword>
<dbReference type="Pfam" id="PF05050">
    <property type="entry name" value="Methyltransf_21"/>
    <property type="match status" value="1"/>
</dbReference>
<dbReference type="KEGG" id="bwh:A9C19_09460"/>
<dbReference type="OrthoDB" id="9802760at2"/>
<name>A0A1L3MRK2_9BACI</name>
<evidence type="ECO:0000313" key="2">
    <source>
        <dbReference type="EMBL" id="APH04958.1"/>
    </source>
</evidence>
<dbReference type="SUPFAM" id="SSF53335">
    <property type="entry name" value="S-adenosyl-L-methionine-dependent methyltransferases"/>
    <property type="match status" value="1"/>
</dbReference>
<dbReference type="RefSeq" id="WP_072579751.1">
    <property type="nucleotide sequence ID" value="NZ_CP016020.1"/>
</dbReference>
<gene>
    <name evidence="2" type="ORF">A9C19_09460</name>
</gene>
<dbReference type="AlphaFoldDB" id="A0A1L3MRK2"/>
<proteinExistence type="predicted"/>
<evidence type="ECO:0000313" key="3">
    <source>
        <dbReference type="Proteomes" id="UP000181936"/>
    </source>
</evidence>
<dbReference type="Gene3D" id="3.40.50.150">
    <property type="entry name" value="Vaccinia Virus protein VP39"/>
    <property type="match status" value="1"/>
</dbReference>
<accession>A0A1L3MRK2</accession>
<dbReference type="EMBL" id="CP016020">
    <property type="protein sequence ID" value="APH04958.1"/>
    <property type="molecule type" value="Genomic_DNA"/>
</dbReference>
<sequence length="297" mass="34908">MYLLPKPFVMKFLDRYPNTWKYVINLGLLLKYKTINGHRIPNKIALNSENSLYIDSAENRGRALLLKNGETQSRLIKFWKKSVLTFNPTIVLDIGVNYGECMFSTNYKSETIILGFEANKQLIPYIERSRSEHKNKKQMKIIHALASDRDDHKQDFFVNRMWSGTSSAIRVKNNKLMEKHSINSIRVDSIFEGKELSKERVLFKVDVEGFEAFVLNGMTDLIDKSKDCLGFIEFDSHYIRKSGTDLLTFLTFLDHHFDIYYYANNEQLIKMDQQFLKNFKKQLKTKDFHTDLVLMKK</sequence>
<dbReference type="InterPro" id="IPR029063">
    <property type="entry name" value="SAM-dependent_MTases_sf"/>
</dbReference>